<evidence type="ECO:0000256" key="10">
    <source>
        <dbReference type="RuleBase" id="RU000488"/>
    </source>
</evidence>
<evidence type="ECO:0000313" key="11">
    <source>
        <dbReference type="EMBL" id="WFD36350.1"/>
    </source>
</evidence>
<keyword evidence="5" id="KW-0677">Repeat</keyword>
<dbReference type="EMBL" id="CP119880">
    <property type="protein sequence ID" value="WFD36350.1"/>
    <property type="molecule type" value="Genomic_DNA"/>
</dbReference>
<sequence>MVSDTLKDILSGTFGGIAQVLVGQPFDIVKVRIQTAPHGTYNGVLDCVSKIVTHEGPFAFYKGTLMPLMGVGACVSVQFAVVEEFKRRFRHANEARFGTSHLSDVQLYTAGAAAGIANSVIASPVEHIRIRMQTQRNGEFRGPIDCLSRISREHGLKGVFRGFFPTALREGHGMGVYFLTYEYMVQRALEGKHITRAELPTTTSMIAGATAGIALWLMVYPIDVVKSCLQTDSLDPSKRQYHGSLDVIRQLYGRGGIKAFFRGLEPTLIRAPFANAATFVAFEWASRNLSKY</sequence>
<feature type="repeat" description="Solcar" evidence="9">
    <location>
        <begin position="102"/>
        <end position="187"/>
    </location>
</feature>
<reference evidence="11" key="1">
    <citation type="submission" date="2023-03" db="EMBL/GenBank/DDBJ databases">
        <title>Mating type loci evolution in Malassezia.</title>
        <authorList>
            <person name="Coelho M.A."/>
        </authorList>
    </citation>
    <scope>NUCLEOTIDE SEQUENCE</scope>
    <source>
        <strain evidence="11">CBS 11721</strain>
    </source>
</reference>
<proteinExistence type="inferred from homology"/>
<dbReference type="AlphaFoldDB" id="A0AAF0EWJ8"/>
<evidence type="ECO:0000256" key="9">
    <source>
        <dbReference type="PROSITE-ProRule" id="PRU00282"/>
    </source>
</evidence>
<dbReference type="Proteomes" id="UP001219933">
    <property type="component" value="Chromosome 4"/>
</dbReference>
<evidence type="ECO:0000256" key="2">
    <source>
        <dbReference type="ARBA" id="ARBA00006375"/>
    </source>
</evidence>
<comment type="similarity">
    <text evidence="2 10">Belongs to the mitochondrial carrier (TC 2.A.29) family.</text>
</comment>
<organism evidence="11 12">
    <name type="scientific">Malassezia cuniculi</name>
    <dbReference type="NCBI Taxonomy" id="948313"/>
    <lineage>
        <taxon>Eukaryota</taxon>
        <taxon>Fungi</taxon>
        <taxon>Dikarya</taxon>
        <taxon>Basidiomycota</taxon>
        <taxon>Ustilaginomycotina</taxon>
        <taxon>Malasseziomycetes</taxon>
        <taxon>Malasseziales</taxon>
        <taxon>Malasseziaceae</taxon>
        <taxon>Malassezia</taxon>
    </lineage>
</organism>
<comment type="subcellular location">
    <subcellularLocation>
        <location evidence="1">Mitochondrion membrane</location>
        <topology evidence="1">Multi-pass membrane protein</topology>
    </subcellularLocation>
</comment>
<evidence type="ECO:0000256" key="3">
    <source>
        <dbReference type="ARBA" id="ARBA00022448"/>
    </source>
</evidence>
<gene>
    <name evidence="11" type="ORF">MCUN1_003229</name>
</gene>
<evidence type="ECO:0000256" key="6">
    <source>
        <dbReference type="ARBA" id="ARBA00022989"/>
    </source>
</evidence>
<dbReference type="Pfam" id="PF00153">
    <property type="entry name" value="Mito_carr"/>
    <property type="match status" value="3"/>
</dbReference>
<keyword evidence="7" id="KW-0496">Mitochondrion</keyword>
<dbReference type="GO" id="GO:0000064">
    <property type="term" value="F:L-ornithine transmembrane transporter activity"/>
    <property type="evidence" value="ECO:0007669"/>
    <property type="project" value="TreeGrafter"/>
</dbReference>
<evidence type="ECO:0000256" key="5">
    <source>
        <dbReference type="ARBA" id="ARBA00022737"/>
    </source>
</evidence>
<evidence type="ECO:0000256" key="7">
    <source>
        <dbReference type="ARBA" id="ARBA00023128"/>
    </source>
</evidence>
<dbReference type="InterPro" id="IPR018108">
    <property type="entry name" value="MCP_transmembrane"/>
</dbReference>
<evidence type="ECO:0000256" key="4">
    <source>
        <dbReference type="ARBA" id="ARBA00022692"/>
    </source>
</evidence>
<dbReference type="GO" id="GO:1990575">
    <property type="term" value="P:mitochondrial L-ornithine transmembrane transport"/>
    <property type="evidence" value="ECO:0007669"/>
    <property type="project" value="TreeGrafter"/>
</dbReference>
<name>A0AAF0EWJ8_9BASI</name>
<protein>
    <submittedName>
        <fullName evidence="11">Uncharacterized protein</fullName>
    </submittedName>
</protein>
<keyword evidence="12" id="KW-1185">Reference proteome</keyword>
<dbReference type="PROSITE" id="PS50920">
    <property type="entry name" value="SOLCAR"/>
    <property type="match status" value="3"/>
</dbReference>
<feature type="repeat" description="Solcar" evidence="9">
    <location>
        <begin position="199"/>
        <end position="288"/>
    </location>
</feature>
<dbReference type="InterPro" id="IPR050567">
    <property type="entry name" value="Mitochondrial_Carrier"/>
</dbReference>
<feature type="repeat" description="Solcar" evidence="9">
    <location>
        <begin position="3"/>
        <end position="88"/>
    </location>
</feature>
<evidence type="ECO:0000256" key="1">
    <source>
        <dbReference type="ARBA" id="ARBA00004225"/>
    </source>
</evidence>
<keyword evidence="8 9" id="KW-0472">Membrane</keyword>
<evidence type="ECO:0000313" key="12">
    <source>
        <dbReference type="Proteomes" id="UP001219933"/>
    </source>
</evidence>
<accession>A0AAF0EWJ8</accession>
<keyword evidence="4 9" id="KW-0812">Transmembrane</keyword>
<dbReference type="Gene3D" id="1.50.40.10">
    <property type="entry name" value="Mitochondrial carrier domain"/>
    <property type="match status" value="2"/>
</dbReference>
<dbReference type="PANTHER" id="PTHR45624:SF12">
    <property type="entry name" value="MITOCHONDRIAL ORNITHINE TRANSPORTER 1"/>
    <property type="match status" value="1"/>
</dbReference>
<dbReference type="GO" id="GO:0031966">
    <property type="term" value="C:mitochondrial membrane"/>
    <property type="evidence" value="ECO:0007669"/>
    <property type="project" value="UniProtKB-SubCell"/>
</dbReference>
<dbReference type="SUPFAM" id="SSF103506">
    <property type="entry name" value="Mitochondrial carrier"/>
    <property type="match status" value="1"/>
</dbReference>
<keyword evidence="6" id="KW-1133">Transmembrane helix</keyword>
<evidence type="ECO:0000256" key="8">
    <source>
        <dbReference type="ARBA" id="ARBA00023136"/>
    </source>
</evidence>
<dbReference type="InterPro" id="IPR023395">
    <property type="entry name" value="MCP_dom_sf"/>
</dbReference>
<keyword evidence="3 10" id="KW-0813">Transport</keyword>
<dbReference type="PANTHER" id="PTHR45624">
    <property type="entry name" value="MITOCHONDRIAL BASIC AMINO ACIDS TRANSPORTER-RELATED"/>
    <property type="match status" value="1"/>
</dbReference>